<organism evidence="5 6">
    <name type="scientific">Cyclospora cayetanensis</name>
    <dbReference type="NCBI Taxonomy" id="88456"/>
    <lineage>
        <taxon>Eukaryota</taxon>
        <taxon>Sar</taxon>
        <taxon>Alveolata</taxon>
        <taxon>Apicomplexa</taxon>
        <taxon>Conoidasida</taxon>
        <taxon>Coccidia</taxon>
        <taxon>Eucoccidiorida</taxon>
        <taxon>Eimeriorina</taxon>
        <taxon>Eimeriidae</taxon>
        <taxon>Cyclospora</taxon>
    </lineage>
</organism>
<dbReference type="GeneID" id="34621985"/>
<proteinExistence type="inferred from homology"/>
<accession>A0A1D3D3E4</accession>
<keyword evidence="3 4" id="KW-0687">Ribonucleoprotein</keyword>
<dbReference type="AlphaFoldDB" id="A0A1D3D3E4"/>
<dbReference type="EMBL" id="JROU02000915">
    <property type="protein sequence ID" value="OEH77960.1"/>
    <property type="molecule type" value="Genomic_DNA"/>
</dbReference>
<dbReference type="VEuPathDB" id="ToxoDB:cyc_05666"/>
<evidence type="ECO:0000256" key="2">
    <source>
        <dbReference type="ARBA" id="ARBA00022980"/>
    </source>
</evidence>
<dbReference type="GO" id="GO:0003735">
    <property type="term" value="F:structural constituent of ribosome"/>
    <property type="evidence" value="ECO:0007669"/>
    <property type="project" value="InterPro"/>
</dbReference>
<dbReference type="VEuPathDB" id="ToxoDB:LOC34621985"/>
<sequence length="183" mass="21470">MKADKSLQQPIKQYQVVGRLIPTEAHPAPPVLRMRLFATNKVLAESRFWYLLRKLRKIKKAHGEILEITEIKEKRPTYVKNFGIWLRYDSRTGVHNMYKEIRDLTQNGAISQLLAEMSGRHRALASSIQIIRIVQLKGKDCRRPHVQQMLNSKLRMPAIRRIMTVPKNKRSTFCASRPRLFLR</sequence>
<dbReference type="Gene3D" id="3.10.20.10">
    <property type="match status" value="2"/>
</dbReference>
<dbReference type="PIRSF" id="PIRSF002190">
    <property type="entry name" value="Ribosomal_L18a"/>
    <property type="match status" value="1"/>
</dbReference>
<dbReference type="SUPFAM" id="SSF160374">
    <property type="entry name" value="RplX-like"/>
    <property type="match status" value="1"/>
</dbReference>
<comment type="similarity">
    <text evidence="1 4">Belongs to the eukaryotic ribosomal protein eL20 family.</text>
</comment>
<dbReference type="GO" id="GO:1990904">
    <property type="term" value="C:ribonucleoprotein complex"/>
    <property type="evidence" value="ECO:0007669"/>
    <property type="project" value="UniProtKB-KW"/>
</dbReference>
<dbReference type="Pfam" id="PF01775">
    <property type="entry name" value="Ribosomal_L18A"/>
    <property type="match status" value="1"/>
</dbReference>
<protein>
    <recommendedName>
        <fullName evidence="4">60S ribosomal protein L18a</fullName>
    </recommendedName>
</protein>
<dbReference type="InterPro" id="IPR023573">
    <property type="entry name" value="Ribosomal_eL20_dom"/>
</dbReference>
<keyword evidence="6" id="KW-1185">Reference proteome</keyword>
<evidence type="ECO:0000313" key="6">
    <source>
        <dbReference type="Proteomes" id="UP000095192"/>
    </source>
</evidence>
<dbReference type="FunFam" id="3.10.20.10:FF:000002">
    <property type="entry name" value="60S ribosomal protein L18a"/>
    <property type="match status" value="1"/>
</dbReference>
<dbReference type="PANTHER" id="PTHR10052">
    <property type="entry name" value="60S RIBOSOMAL PROTEIN L18A"/>
    <property type="match status" value="1"/>
</dbReference>
<gene>
    <name evidence="5" type="ORF">cyc_05666</name>
</gene>
<dbReference type="InterPro" id="IPR021138">
    <property type="entry name" value="Ribosomal_eL20_eukaryotes"/>
</dbReference>
<dbReference type="FunFam" id="3.10.20.10:FF:000001">
    <property type="entry name" value="60S ribosomal protein L18a"/>
    <property type="match status" value="1"/>
</dbReference>
<evidence type="ECO:0000313" key="5">
    <source>
        <dbReference type="EMBL" id="OEH77960.1"/>
    </source>
</evidence>
<dbReference type="Proteomes" id="UP000095192">
    <property type="component" value="Unassembled WGS sequence"/>
</dbReference>
<keyword evidence="2 4" id="KW-0689">Ribosomal protein</keyword>
<evidence type="ECO:0000256" key="4">
    <source>
        <dbReference type="PIRNR" id="PIRNR002190"/>
    </source>
</evidence>
<dbReference type="OrthoDB" id="1294322at2759"/>
<comment type="caution">
    <text evidence="5">The sequence shown here is derived from an EMBL/GenBank/DDBJ whole genome shotgun (WGS) entry which is preliminary data.</text>
</comment>
<dbReference type="GO" id="GO:0006412">
    <property type="term" value="P:translation"/>
    <property type="evidence" value="ECO:0007669"/>
    <property type="project" value="InterPro"/>
</dbReference>
<dbReference type="InterPro" id="IPR028877">
    <property type="entry name" value="Ribosomal_eL20"/>
</dbReference>
<dbReference type="HAMAP" id="MF_00273">
    <property type="entry name" value="Ribosomal_eL20"/>
    <property type="match status" value="1"/>
</dbReference>
<dbReference type="GO" id="GO:0005840">
    <property type="term" value="C:ribosome"/>
    <property type="evidence" value="ECO:0007669"/>
    <property type="project" value="UniProtKB-KW"/>
</dbReference>
<evidence type="ECO:0000256" key="3">
    <source>
        <dbReference type="ARBA" id="ARBA00023274"/>
    </source>
</evidence>
<reference evidence="5 6" key="1">
    <citation type="journal article" date="2016" name="BMC Genomics">
        <title>Comparative genomics reveals Cyclospora cayetanensis possesses coccidia-like metabolism and invasion components but unique surface antigens.</title>
        <authorList>
            <person name="Liu S."/>
            <person name="Wang L."/>
            <person name="Zheng H."/>
            <person name="Xu Z."/>
            <person name="Roellig D.M."/>
            <person name="Li N."/>
            <person name="Frace M.A."/>
            <person name="Tang K."/>
            <person name="Arrowood M.J."/>
            <person name="Moss D.M."/>
            <person name="Zhang L."/>
            <person name="Feng Y."/>
            <person name="Xiao L."/>
        </authorList>
    </citation>
    <scope>NUCLEOTIDE SEQUENCE [LARGE SCALE GENOMIC DNA]</scope>
    <source>
        <strain evidence="5 6">CHN_HEN01</strain>
    </source>
</reference>
<evidence type="ECO:0000256" key="1">
    <source>
        <dbReference type="ARBA" id="ARBA00009362"/>
    </source>
</evidence>
<name>A0A1D3D3E4_9EIME</name>